<organism evidence="2 3">
    <name type="scientific">Moraxella porci DSM 25326</name>
    <dbReference type="NCBI Taxonomy" id="573983"/>
    <lineage>
        <taxon>Bacteria</taxon>
        <taxon>Pseudomonadati</taxon>
        <taxon>Pseudomonadota</taxon>
        <taxon>Gammaproteobacteria</taxon>
        <taxon>Moraxellales</taxon>
        <taxon>Moraxellaceae</taxon>
        <taxon>Moraxella</taxon>
    </lineage>
</organism>
<feature type="region of interest" description="Disordered" evidence="1">
    <location>
        <begin position="78"/>
        <end position="101"/>
    </location>
</feature>
<comment type="caution">
    <text evidence="2">The sequence shown here is derived from an EMBL/GenBank/DDBJ whole genome shotgun (WGS) entry which is preliminary data.</text>
</comment>
<accession>A0A1T0CSN1</accession>
<dbReference type="Proteomes" id="UP000190683">
    <property type="component" value="Unassembled WGS sequence"/>
</dbReference>
<protein>
    <submittedName>
        <fullName evidence="2">Uncharacterized protein</fullName>
    </submittedName>
</protein>
<dbReference type="RefSeq" id="WP_078317593.1">
    <property type="nucleotide sequence ID" value="NZ_MUYV01000005.1"/>
</dbReference>
<feature type="region of interest" description="Disordered" evidence="1">
    <location>
        <begin position="1"/>
        <end position="28"/>
    </location>
</feature>
<sequence length="101" mass="10938">MTIHIQGHAADPVHGVIGFNPSTGGTTKPNNVLGVVKEAFNSVLGKETTAHNCYGVGRSECVQADLIKNEQPMTWEPVYKPKISSTTNTVENQETQKESDK</sequence>
<proteinExistence type="predicted"/>
<name>A0A1T0CSN1_9GAMM</name>
<evidence type="ECO:0000313" key="3">
    <source>
        <dbReference type="Proteomes" id="UP000190683"/>
    </source>
</evidence>
<keyword evidence="3" id="KW-1185">Reference proteome</keyword>
<dbReference type="STRING" id="573983.B0681_04690"/>
<dbReference type="AlphaFoldDB" id="A0A1T0CSN1"/>
<dbReference type="EMBL" id="MUYV01000005">
    <property type="protein sequence ID" value="OOS25324.1"/>
    <property type="molecule type" value="Genomic_DNA"/>
</dbReference>
<feature type="compositionally biased region" description="Polar residues" evidence="1">
    <location>
        <begin position="83"/>
        <end position="93"/>
    </location>
</feature>
<evidence type="ECO:0000256" key="1">
    <source>
        <dbReference type="SAM" id="MobiDB-lite"/>
    </source>
</evidence>
<evidence type="ECO:0000313" key="2">
    <source>
        <dbReference type="EMBL" id="OOS25324.1"/>
    </source>
</evidence>
<reference evidence="2 3" key="1">
    <citation type="submission" date="2017-02" db="EMBL/GenBank/DDBJ databases">
        <title>Draft genome sequence of Moraxella porci CCUG 54912T type strain.</title>
        <authorList>
            <person name="Salva-Serra F."/>
            <person name="Engstrom-Jakobsson H."/>
            <person name="Thorell K."/>
            <person name="Jaen-Luchoro D."/>
            <person name="Gonzales-Siles L."/>
            <person name="Karlsson R."/>
            <person name="Yazdan S."/>
            <person name="Boulund F."/>
            <person name="Johnning A."/>
            <person name="Engstrand L."/>
            <person name="Kristiansson E."/>
            <person name="Moore E."/>
        </authorList>
    </citation>
    <scope>NUCLEOTIDE SEQUENCE [LARGE SCALE GENOMIC DNA]</scope>
    <source>
        <strain evidence="2 3">CCUG 54912</strain>
    </source>
</reference>
<gene>
    <name evidence="2" type="ORF">B0681_04690</name>
</gene>